<dbReference type="PANTHER" id="PTHR43280">
    <property type="entry name" value="ARAC-FAMILY TRANSCRIPTIONAL REGULATOR"/>
    <property type="match status" value="1"/>
</dbReference>
<dbReference type="SMART" id="SM00342">
    <property type="entry name" value="HTH_ARAC"/>
    <property type="match status" value="1"/>
</dbReference>
<dbReference type="PROSITE" id="PS00041">
    <property type="entry name" value="HTH_ARAC_FAMILY_1"/>
    <property type="match status" value="1"/>
</dbReference>
<keyword evidence="3" id="KW-0804">Transcription</keyword>
<dbReference type="AlphaFoldDB" id="A0A0P1IMR7"/>
<dbReference type="SUPFAM" id="SSF52317">
    <property type="entry name" value="Class I glutamine amidotransferase-like"/>
    <property type="match status" value="1"/>
</dbReference>
<dbReference type="InterPro" id="IPR009057">
    <property type="entry name" value="Homeodomain-like_sf"/>
</dbReference>
<protein>
    <submittedName>
        <fullName evidence="5">Carnitine catabolism transcriptional activator</fullName>
    </submittedName>
</protein>
<dbReference type="STRING" id="1715691.TA5113_00187"/>
<dbReference type="PRINTS" id="PR00032">
    <property type="entry name" value="HTHARAC"/>
</dbReference>
<feature type="domain" description="HTH araC/xylS-type" evidence="4">
    <location>
        <begin position="212"/>
        <end position="310"/>
    </location>
</feature>
<dbReference type="Pfam" id="PF12833">
    <property type="entry name" value="HTH_18"/>
    <property type="match status" value="1"/>
</dbReference>
<sequence>METIHFLLTPNFAMMSAAAAIEPLRAANYIAGQSLYDVRFVSALGGFVQSSSGGGFDTKPMADMTGPVENVYVVAGANPFVLEIDAEAALLRRLDRHGVRLGGISGGAVVLARAGLLGSRRFTVHWEHMEAMREEFPELIFEQRLFVLDRDRATCAGGVAPLDMMHALIRAKHGVELATEVSDWFIHTHVRMAEEDQRGIDTGDAMLHPHVVTAIRLMEDHIAEPLTLEQIAKLCGMSARQLQRHFQMDLGRSVVQHYTRVRLHKAEELLRQSRLSITEIAFASGFASQSNFARAFRHAYGESPSDRRANQ</sequence>
<reference evidence="6" key="1">
    <citation type="submission" date="2015-09" db="EMBL/GenBank/DDBJ databases">
        <authorList>
            <person name="Rodrigo-Torres Lidia"/>
            <person name="Arahal R.David."/>
        </authorList>
    </citation>
    <scope>NUCLEOTIDE SEQUENCE [LARGE SCALE GENOMIC DNA]</scope>
    <source>
        <strain evidence="6">CECT 5114</strain>
    </source>
</reference>
<dbReference type="PANTHER" id="PTHR43280:SF2">
    <property type="entry name" value="HTH-TYPE TRANSCRIPTIONAL REGULATOR EXSA"/>
    <property type="match status" value="1"/>
</dbReference>
<dbReference type="Gene3D" id="3.40.50.880">
    <property type="match status" value="1"/>
</dbReference>
<dbReference type="Proteomes" id="UP000051184">
    <property type="component" value="Unassembled WGS sequence"/>
</dbReference>
<organism evidence="5 6">
    <name type="scientific">Cognatishimia activa</name>
    <dbReference type="NCBI Taxonomy" id="1715691"/>
    <lineage>
        <taxon>Bacteria</taxon>
        <taxon>Pseudomonadati</taxon>
        <taxon>Pseudomonadota</taxon>
        <taxon>Alphaproteobacteria</taxon>
        <taxon>Rhodobacterales</taxon>
        <taxon>Paracoccaceae</taxon>
        <taxon>Cognatishimia</taxon>
    </lineage>
</organism>
<dbReference type="GO" id="GO:0043565">
    <property type="term" value="F:sequence-specific DNA binding"/>
    <property type="evidence" value="ECO:0007669"/>
    <property type="project" value="InterPro"/>
</dbReference>
<dbReference type="CDD" id="cd03136">
    <property type="entry name" value="GATase1_AraC_ArgR_like"/>
    <property type="match status" value="1"/>
</dbReference>
<dbReference type="OrthoDB" id="9793400at2"/>
<dbReference type="Gene3D" id="1.10.10.60">
    <property type="entry name" value="Homeodomain-like"/>
    <property type="match status" value="1"/>
</dbReference>
<dbReference type="InterPro" id="IPR029062">
    <property type="entry name" value="Class_I_gatase-like"/>
</dbReference>
<gene>
    <name evidence="5" type="primary">cdhR_3</name>
    <name evidence="5" type="ORF">TA5114_00604</name>
</gene>
<evidence type="ECO:0000256" key="3">
    <source>
        <dbReference type="ARBA" id="ARBA00023163"/>
    </source>
</evidence>
<keyword evidence="2" id="KW-0238">DNA-binding</keyword>
<name>A0A0P1IMR7_9RHOB</name>
<proteinExistence type="predicted"/>
<accession>A0A0P1IMR7</accession>
<evidence type="ECO:0000256" key="2">
    <source>
        <dbReference type="ARBA" id="ARBA00023125"/>
    </source>
</evidence>
<evidence type="ECO:0000256" key="1">
    <source>
        <dbReference type="ARBA" id="ARBA00023015"/>
    </source>
</evidence>
<dbReference type="PROSITE" id="PS01124">
    <property type="entry name" value="HTH_ARAC_FAMILY_2"/>
    <property type="match status" value="1"/>
</dbReference>
<evidence type="ECO:0000313" key="5">
    <source>
        <dbReference type="EMBL" id="CUK24818.1"/>
    </source>
</evidence>
<dbReference type="EMBL" id="CYUE01000003">
    <property type="protein sequence ID" value="CUK24818.1"/>
    <property type="molecule type" value="Genomic_DNA"/>
</dbReference>
<keyword evidence="6" id="KW-1185">Reference proteome</keyword>
<evidence type="ECO:0000259" key="4">
    <source>
        <dbReference type="PROSITE" id="PS01124"/>
    </source>
</evidence>
<dbReference type="GO" id="GO:0003700">
    <property type="term" value="F:DNA-binding transcription factor activity"/>
    <property type="evidence" value="ECO:0007669"/>
    <property type="project" value="InterPro"/>
</dbReference>
<dbReference type="InterPro" id="IPR020449">
    <property type="entry name" value="Tscrpt_reg_AraC-type_HTH"/>
</dbReference>
<keyword evidence="1" id="KW-0805">Transcription regulation</keyword>
<dbReference type="SUPFAM" id="SSF46689">
    <property type="entry name" value="Homeodomain-like"/>
    <property type="match status" value="2"/>
</dbReference>
<dbReference type="InterPro" id="IPR018062">
    <property type="entry name" value="HTH_AraC-typ_CS"/>
</dbReference>
<evidence type="ECO:0000313" key="6">
    <source>
        <dbReference type="Proteomes" id="UP000051184"/>
    </source>
</evidence>
<dbReference type="InterPro" id="IPR018060">
    <property type="entry name" value="HTH_AraC"/>
</dbReference>
<dbReference type="RefSeq" id="WP_058313837.1">
    <property type="nucleotide sequence ID" value="NZ_CYTO01000003.1"/>
</dbReference>